<dbReference type="InterPro" id="IPR016162">
    <property type="entry name" value="Ald_DH_N"/>
</dbReference>
<dbReference type="Pfam" id="PF00171">
    <property type="entry name" value="Aldedh"/>
    <property type="match status" value="1"/>
</dbReference>
<dbReference type="Proteomes" id="UP000626697">
    <property type="component" value="Unassembled WGS sequence"/>
</dbReference>
<dbReference type="Gene3D" id="3.40.605.10">
    <property type="entry name" value="Aldehyde Dehydrogenase, Chain A, domain 1"/>
    <property type="match status" value="1"/>
</dbReference>
<comment type="similarity">
    <text evidence="1">Belongs to the aldehyde dehydrogenase family.</text>
</comment>
<dbReference type="InterPro" id="IPR015590">
    <property type="entry name" value="Aldehyde_DH_dom"/>
</dbReference>
<keyword evidence="5" id="KW-1185">Reference proteome</keyword>
<dbReference type="PANTHER" id="PTHR42991:SF1">
    <property type="entry name" value="ALDEHYDE DEHYDROGENASE"/>
    <property type="match status" value="1"/>
</dbReference>
<dbReference type="PANTHER" id="PTHR42991">
    <property type="entry name" value="ALDEHYDE DEHYDROGENASE"/>
    <property type="match status" value="1"/>
</dbReference>
<evidence type="ECO:0000256" key="1">
    <source>
        <dbReference type="ARBA" id="ARBA00009986"/>
    </source>
</evidence>
<dbReference type="InterPro" id="IPR016163">
    <property type="entry name" value="Ald_DH_C"/>
</dbReference>
<dbReference type="Gene3D" id="3.40.309.10">
    <property type="entry name" value="Aldehyde Dehydrogenase, Chain A, domain 2"/>
    <property type="match status" value="1"/>
</dbReference>
<evidence type="ECO:0000256" key="2">
    <source>
        <dbReference type="ARBA" id="ARBA00023002"/>
    </source>
</evidence>
<name>A0ABR6CVQ7_9BACI</name>
<accession>A0ABR6CVQ7</accession>
<feature type="domain" description="Aldehyde dehydrogenase" evidence="3">
    <location>
        <begin position="20"/>
        <end position="474"/>
    </location>
</feature>
<gene>
    <name evidence="4" type="ORF">HNP81_003727</name>
</gene>
<organism evidence="4 5">
    <name type="scientific">Peribacillus huizhouensis</name>
    <dbReference type="NCBI Taxonomy" id="1501239"/>
    <lineage>
        <taxon>Bacteria</taxon>
        <taxon>Bacillati</taxon>
        <taxon>Bacillota</taxon>
        <taxon>Bacilli</taxon>
        <taxon>Bacillales</taxon>
        <taxon>Bacillaceae</taxon>
        <taxon>Peribacillus</taxon>
    </lineage>
</organism>
<evidence type="ECO:0000313" key="5">
    <source>
        <dbReference type="Proteomes" id="UP000626697"/>
    </source>
</evidence>
<dbReference type="EMBL" id="JACJHX010000014">
    <property type="protein sequence ID" value="MBA9028407.1"/>
    <property type="molecule type" value="Genomic_DNA"/>
</dbReference>
<proteinExistence type="inferred from homology"/>
<protein>
    <submittedName>
        <fullName evidence="4">Acyl-CoA reductase-like NAD-dependent aldehyde dehydrogenase</fullName>
    </submittedName>
</protein>
<evidence type="ECO:0000259" key="3">
    <source>
        <dbReference type="Pfam" id="PF00171"/>
    </source>
</evidence>
<keyword evidence="2" id="KW-0560">Oxidoreductase</keyword>
<comment type="caution">
    <text evidence="4">The sequence shown here is derived from an EMBL/GenBank/DDBJ whole genome shotgun (WGS) entry which is preliminary data.</text>
</comment>
<dbReference type="InterPro" id="IPR051020">
    <property type="entry name" value="ALDH-related_metabolic_enz"/>
</dbReference>
<reference evidence="4 5" key="1">
    <citation type="submission" date="2020-08" db="EMBL/GenBank/DDBJ databases">
        <title>Genomic Encyclopedia of Type Strains, Phase IV (KMG-IV): sequencing the most valuable type-strain genomes for metagenomic binning, comparative biology and taxonomic classification.</title>
        <authorList>
            <person name="Goeker M."/>
        </authorList>
    </citation>
    <scope>NUCLEOTIDE SEQUENCE [LARGE SCALE GENOMIC DNA]</scope>
    <source>
        <strain evidence="4 5">DSM 105481</strain>
    </source>
</reference>
<evidence type="ECO:0000313" key="4">
    <source>
        <dbReference type="EMBL" id="MBA9028407.1"/>
    </source>
</evidence>
<dbReference type="RefSeq" id="WP_028390097.1">
    <property type="nucleotide sequence ID" value="NZ_JACJHX010000014.1"/>
</dbReference>
<dbReference type="CDD" id="cd07149">
    <property type="entry name" value="ALDH_y4uC"/>
    <property type="match status" value="1"/>
</dbReference>
<dbReference type="InterPro" id="IPR016161">
    <property type="entry name" value="Ald_DH/histidinol_DH"/>
</dbReference>
<sequence length="480" mass="51925">MTTINNVIKKQLLINGSWMDAKEYSPLRSPYSGEVLAEIPMATEEETDQAIEAAQNATKIMAKMPAHQRAKVLETLAQLLEKRAEEAAQIISMESAKPINTAKGEVDRTIETYKFAAEEAKRIHGETLSMDAARGGENRLAYTVREPIGVIGAITPFNFPMNLVAHKVGPAIAAGNTIVLKPASQTPLSSLFLAELLQEAGLPKGALNVVTGGGRVVGDKLVTDSRVNMITFTGSPAVGIGISNKAGLKRVTLELGSNAAVIIDKGVDIDKIISRCVMGAFSNQGQVCISLQRIYAHEEVYDRFVEKFIEATKLLKVGDPLNPETDVSALISQNDVDRTLNWIEEAKQSGANIATGGFREGNILHPTVILDADSHLKVSCQEVFAPIVLINKIQTVEEAINLVNDSKYGLQAGIYTDNVHTALDAAENLQVGGVMINDVPTFRVDNMPYGGVKESGTGREGLKYAVEEMTEMKLIVWNRN</sequence>
<dbReference type="SUPFAM" id="SSF53720">
    <property type="entry name" value="ALDH-like"/>
    <property type="match status" value="1"/>
</dbReference>